<organism evidence="2 3">
    <name type="scientific">Pseudoxanthomonas wuyuanensis</name>
    <dbReference type="NCBI Taxonomy" id="1073196"/>
    <lineage>
        <taxon>Bacteria</taxon>
        <taxon>Pseudomonadati</taxon>
        <taxon>Pseudomonadota</taxon>
        <taxon>Gammaproteobacteria</taxon>
        <taxon>Lysobacterales</taxon>
        <taxon>Lysobacteraceae</taxon>
        <taxon>Pseudoxanthomonas</taxon>
    </lineage>
</organism>
<dbReference type="OrthoDB" id="5608857at2"/>
<keyword evidence="1" id="KW-1133">Transmembrane helix</keyword>
<accession>A0A286CYY6</accession>
<evidence type="ECO:0000313" key="2">
    <source>
        <dbReference type="EMBL" id="SOD51625.1"/>
    </source>
</evidence>
<evidence type="ECO:0000313" key="3">
    <source>
        <dbReference type="Proteomes" id="UP000219374"/>
    </source>
</evidence>
<protein>
    <submittedName>
        <fullName evidence="2">Type II secretory pathway, pseudopilin PulG</fullName>
    </submittedName>
</protein>
<reference evidence="2 3" key="1">
    <citation type="submission" date="2017-09" db="EMBL/GenBank/DDBJ databases">
        <authorList>
            <person name="Ehlers B."/>
            <person name="Leendertz F.H."/>
        </authorList>
    </citation>
    <scope>NUCLEOTIDE SEQUENCE [LARGE SCALE GENOMIC DNA]</scope>
    <source>
        <strain evidence="2 3">CGMCC 1.10978</strain>
    </source>
</reference>
<proteinExistence type="predicted"/>
<keyword evidence="1" id="KW-0472">Membrane</keyword>
<name>A0A286CYY6_9GAMM</name>
<dbReference type="EMBL" id="OCND01000001">
    <property type="protein sequence ID" value="SOD51625.1"/>
    <property type="molecule type" value="Genomic_DNA"/>
</dbReference>
<evidence type="ECO:0000256" key="1">
    <source>
        <dbReference type="SAM" id="Phobius"/>
    </source>
</evidence>
<dbReference type="Proteomes" id="UP000219374">
    <property type="component" value="Unassembled WGS sequence"/>
</dbReference>
<feature type="transmembrane region" description="Helical" evidence="1">
    <location>
        <begin position="6"/>
        <end position="32"/>
    </location>
</feature>
<sequence>MNRQQGYAYLYVLFLIALLSISVTAVATVQFYETRRQEEQELLRIGREVRAALLSYRMAGPERAFPRSMQDLLLDQRGPVIRRHLRRNYVDPITRQQEWGLVTQGDQIVGVYSLSLKEPLKQAGFDPEEAEFESASHYSDWKFLAVTVDQPSVQGR</sequence>
<dbReference type="RefSeq" id="WP_141400710.1">
    <property type="nucleotide sequence ID" value="NZ_OCND01000001.1"/>
</dbReference>
<gene>
    <name evidence="2" type="ORF">SAMN06296416_101751</name>
</gene>
<keyword evidence="3" id="KW-1185">Reference proteome</keyword>
<dbReference type="AlphaFoldDB" id="A0A286CYY6"/>
<keyword evidence="1" id="KW-0812">Transmembrane</keyword>